<keyword evidence="3" id="KW-1185">Reference proteome</keyword>
<evidence type="ECO:0000259" key="1">
    <source>
        <dbReference type="Pfam" id="PF10908"/>
    </source>
</evidence>
<dbReference type="EMBL" id="LFEJ01000014">
    <property type="protein sequence ID" value="KMV34647.1"/>
    <property type="molecule type" value="Genomic_DNA"/>
</dbReference>
<name>A0A0J8VNU5_9ENTR</name>
<dbReference type="Proteomes" id="UP000037315">
    <property type="component" value="Unassembled WGS sequence"/>
</dbReference>
<gene>
    <name evidence="2" type="ORF">ACH50_10885</name>
</gene>
<dbReference type="InterPro" id="IPR021225">
    <property type="entry name" value="Tlde1_dom"/>
</dbReference>
<dbReference type="Pfam" id="PF10908">
    <property type="entry name" value="Tlde1_dom"/>
    <property type="match status" value="1"/>
</dbReference>
<accession>A0A0J8VNU5</accession>
<evidence type="ECO:0000313" key="2">
    <source>
        <dbReference type="EMBL" id="KMV34647.1"/>
    </source>
</evidence>
<proteinExistence type="predicted"/>
<protein>
    <recommendedName>
        <fullName evidence="1">Tlde1 domain-containing protein</fullName>
    </recommendedName>
</protein>
<dbReference type="PATRIC" id="fig|1656095.3.peg.1204"/>
<dbReference type="OrthoDB" id="6490254at2"/>
<comment type="caution">
    <text evidence="2">The sequence shown here is derived from an EMBL/GenBank/DDBJ whole genome shotgun (WGS) entry which is preliminary data.</text>
</comment>
<dbReference type="AlphaFoldDB" id="A0A0J8VNU5"/>
<organism evidence="2 3">
    <name type="scientific">Franconibacter pulveris</name>
    <dbReference type="NCBI Taxonomy" id="435910"/>
    <lineage>
        <taxon>Bacteria</taxon>
        <taxon>Pseudomonadati</taxon>
        <taxon>Pseudomonadota</taxon>
        <taxon>Gammaproteobacteria</taxon>
        <taxon>Enterobacterales</taxon>
        <taxon>Enterobacteriaceae</taxon>
        <taxon>Franconibacter</taxon>
    </lineage>
</organism>
<dbReference type="RefSeq" id="WP_024559986.1">
    <property type="nucleotide sequence ID" value="NZ_LFEJ01000014.1"/>
</dbReference>
<evidence type="ECO:0000313" key="3">
    <source>
        <dbReference type="Proteomes" id="UP000037315"/>
    </source>
</evidence>
<sequence>MIRCTFHLNGGQLSTLSCPGVGFFSAYSGNAGPHRNNPDSIAIPKKGPIPPGNYYIVTRPRGGFRTRWQDMIHGLESGSDRDLWFALYREDSAIDDFAFIEGVERGHFRLHPAGQSGISNGCITLTSHAEYDILLNALLKTPSIMVTAQLKAFGTIQVY</sequence>
<dbReference type="STRING" id="1121863.GCA_000621185_02260"/>
<reference evidence="2 3" key="1">
    <citation type="submission" date="2015-06" db="EMBL/GenBank/DDBJ databases">
        <title>Genome sequencing of Cronobacter sp. strain DJ34 isolated from petroleum contaminated sludge of Duliajan Oil Fields, Assam, India.</title>
        <authorList>
            <person name="Pal S."/>
            <person name="Banerjee T.D."/>
            <person name="Roy A."/>
            <person name="Sar P."/>
            <person name="Kazy S.K."/>
        </authorList>
    </citation>
    <scope>NUCLEOTIDE SEQUENCE [LARGE SCALE GENOMIC DNA]</scope>
    <source>
        <strain evidence="2 3">DJ34</strain>
    </source>
</reference>
<feature type="domain" description="Tlde1" evidence="1">
    <location>
        <begin position="24"/>
        <end position="147"/>
    </location>
</feature>
<dbReference type="PROSITE" id="PS51257">
    <property type="entry name" value="PROKAR_LIPOPROTEIN"/>
    <property type="match status" value="1"/>
</dbReference>